<proteinExistence type="predicted"/>
<dbReference type="SUPFAM" id="SSF111331">
    <property type="entry name" value="NAD kinase/diacylglycerol kinase-like"/>
    <property type="match status" value="1"/>
</dbReference>
<dbReference type="Proteomes" id="UP000034881">
    <property type="component" value="Unassembled WGS sequence"/>
</dbReference>
<organism evidence="1 2">
    <name type="scientific">Candidatus Daviesbacteria bacterium GW2011_GWC2_40_12</name>
    <dbReference type="NCBI Taxonomy" id="1618431"/>
    <lineage>
        <taxon>Bacteria</taxon>
        <taxon>Candidatus Daviesiibacteriota</taxon>
    </lineage>
</organism>
<dbReference type="InterPro" id="IPR016064">
    <property type="entry name" value="NAD/diacylglycerol_kinase_sf"/>
</dbReference>
<dbReference type="InterPro" id="IPR017437">
    <property type="entry name" value="ATP-NAD_kinase_PpnK-typ_C"/>
</dbReference>
<accession>A0A0G0T4M4</accession>
<dbReference type="Gene3D" id="2.60.200.30">
    <property type="entry name" value="Probable inorganic polyphosphate/atp-NAD kinase, domain 2"/>
    <property type="match status" value="1"/>
</dbReference>
<evidence type="ECO:0000313" key="2">
    <source>
        <dbReference type="Proteomes" id="UP000034881"/>
    </source>
</evidence>
<gene>
    <name evidence="1" type="ORF">UT77_C0004G0059</name>
</gene>
<evidence type="ECO:0000313" key="1">
    <source>
        <dbReference type="EMBL" id="KKR42075.1"/>
    </source>
</evidence>
<sequence length="233" mass="25984">MKVLLTGKNSKDIEDLVKSFGFEITALNPDAVISYGGDGTLLSSERTYPGIPKLPIRNSLVCKKCPDHKEEVLLKNLAEGRLKIKQYSKLETTIFYQKLLALNDFVIRNATPIHTIRFKTNQEEKLLIGDGIVLSTPFGSTGYFKSITGKTFKSGFGIAFNNTTEKTAPSFFKDNDKVTFKLIRGTATLSFDNNPDLLKVDEGSQITFKLSEEKAKIFELESLRCPKCIVTRG</sequence>
<comment type="caution">
    <text evidence="1">The sequence shown here is derived from an EMBL/GenBank/DDBJ whole genome shotgun (WGS) entry which is preliminary data.</text>
</comment>
<evidence type="ECO:0008006" key="3">
    <source>
        <dbReference type="Google" id="ProtNLM"/>
    </source>
</evidence>
<dbReference type="InterPro" id="IPR017438">
    <property type="entry name" value="ATP-NAD_kinase_N"/>
</dbReference>
<dbReference type="GO" id="GO:0003951">
    <property type="term" value="F:NAD+ kinase activity"/>
    <property type="evidence" value="ECO:0007669"/>
    <property type="project" value="InterPro"/>
</dbReference>
<dbReference type="Gene3D" id="3.40.50.10330">
    <property type="entry name" value="Probable inorganic polyphosphate/atp-NAD kinase, domain 1"/>
    <property type="match status" value="1"/>
</dbReference>
<protein>
    <recommendedName>
        <fullName evidence="3">Inorganic polyphosphate/ATP-NAD kinase</fullName>
    </recommendedName>
</protein>
<dbReference type="GO" id="GO:0019674">
    <property type="term" value="P:NAD+ metabolic process"/>
    <property type="evidence" value="ECO:0007669"/>
    <property type="project" value="InterPro"/>
</dbReference>
<dbReference type="EMBL" id="LBYB01000004">
    <property type="protein sequence ID" value="KKR42075.1"/>
    <property type="molecule type" value="Genomic_DNA"/>
</dbReference>
<reference evidence="1 2" key="1">
    <citation type="journal article" date="2015" name="Nature">
        <title>rRNA introns, odd ribosomes, and small enigmatic genomes across a large radiation of phyla.</title>
        <authorList>
            <person name="Brown C.T."/>
            <person name="Hug L.A."/>
            <person name="Thomas B.C."/>
            <person name="Sharon I."/>
            <person name="Castelle C.J."/>
            <person name="Singh A."/>
            <person name="Wilkins M.J."/>
            <person name="Williams K.H."/>
            <person name="Banfield J.F."/>
        </authorList>
    </citation>
    <scope>NUCLEOTIDE SEQUENCE [LARGE SCALE GENOMIC DNA]</scope>
</reference>
<dbReference type="AlphaFoldDB" id="A0A0G0T4M4"/>
<name>A0A0G0T4M4_9BACT</name>